<feature type="compositionally biased region" description="Polar residues" evidence="1">
    <location>
        <begin position="69"/>
        <end position="86"/>
    </location>
</feature>
<feature type="compositionally biased region" description="Polar residues" evidence="1">
    <location>
        <begin position="130"/>
        <end position="139"/>
    </location>
</feature>
<proteinExistence type="predicted"/>
<feature type="non-terminal residue" evidence="2">
    <location>
        <position position="1"/>
    </location>
</feature>
<feature type="region of interest" description="Disordered" evidence="1">
    <location>
        <begin position="27"/>
        <end position="90"/>
    </location>
</feature>
<evidence type="ECO:0000313" key="3">
    <source>
        <dbReference type="Proteomes" id="UP001469553"/>
    </source>
</evidence>
<dbReference type="Proteomes" id="UP001469553">
    <property type="component" value="Unassembled WGS sequence"/>
</dbReference>
<evidence type="ECO:0000256" key="1">
    <source>
        <dbReference type="SAM" id="MobiDB-lite"/>
    </source>
</evidence>
<feature type="region of interest" description="Disordered" evidence="1">
    <location>
        <begin position="127"/>
        <end position="162"/>
    </location>
</feature>
<name>A0ABV0ZNZ0_9TELE</name>
<comment type="caution">
    <text evidence="2">The sequence shown here is derived from an EMBL/GenBank/DDBJ whole genome shotgun (WGS) entry which is preliminary data.</text>
</comment>
<organism evidence="2 3">
    <name type="scientific">Ameca splendens</name>
    <dbReference type="NCBI Taxonomy" id="208324"/>
    <lineage>
        <taxon>Eukaryota</taxon>
        <taxon>Metazoa</taxon>
        <taxon>Chordata</taxon>
        <taxon>Craniata</taxon>
        <taxon>Vertebrata</taxon>
        <taxon>Euteleostomi</taxon>
        <taxon>Actinopterygii</taxon>
        <taxon>Neopterygii</taxon>
        <taxon>Teleostei</taxon>
        <taxon>Neoteleostei</taxon>
        <taxon>Acanthomorphata</taxon>
        <taxon>Ovalentaria</taxon>
        <taxon>Atherinomorphae</taxon>
        <taxon>Cyprinodontiformes</taxon>
        <taxon>Goodeidae</taxon>
        <taxon>Ameca</taxon>
    </lineage>
</organism>
<accession>A0ABV0ZNZ0</accession>
<reference evidence="2 3" key="1">
    <citation type="submission" date="2021-06" db="EMBL/GenBank/DDBJ databases">
        <authorList>
            <person name="Palmer J.M."/>
        </authorList>
    </citation>
    <scope>NUCLEOTIDE SEQUENCE [LARGE SCALE GENOMIC DNA]</scope>
    <source>
        <strain evidence="2 3">AS_MEX2019</strain>
        <tissue evidence="2">Muscle</tissue>
    </source>
</reference>
<gene>
    <name evidence="2" type="ORF">AMECASPLE_016106</name>
</gene>
<dbReference type="EMBL" id="JAHRIP010066992">
    <property type="protein sequence ID" value="MEQ2307216.1"/>
    <property type="molecule type" value="Genomic_DNA"/>
</dbReference>
<keyword evidence="3" id="KW-1185">Reference proteome</keyword>
<evidence type="ECO:0000313" key="2">
    <source>
        <dbReference type="EMBL" id="MEQ2307216.1"/>
    </source>
</evidence>
<feature type="compositionally biased region" description="Polar residues" evidence="1">
    <location>
        <begin position="148"/>
        <end position="162"/>
    </location>
</feature>
<protein>
    <submittedName>
        <fullName evidence="2">Uncharacterized protein</fullName>
    </submittedName>
</protein>
<sequence length="224" mass="24552">GHLKVKREGCPSELKVVPAVYSRPNTSPGAYHSGAWPEIPHKQHHTKQGNSLPVPPCLSQRPPDHHHTSNPWLSSTPSIQAESQRTPHSHTHPYVCKVLHLKTVLMRIILYVRKGVGGGTTAPGGQLTTSPICTNTASTKTRKPPRATSPNTPGGSPHRTTNPMAEVFCVYPETHQTRTQSPTSPDVELPKEDKEQAVIGEASQYQYLIKWTACAPCRARCGWC</sequence>